<keyword evidence="8" id="KW-1185">Reference proteome</keyword>
<dbReference type="PRINTS" id="PR00744">
    <property type="entry name" value="GLHYDRLASE37"/>
</dbReference>
<evidence type="ECO:0000256" key="3">
    <source>
        <dbReference type="ARBA" id="ARBA00012757"/>
    </source>
</evidence>
<dbReference type="InterPro" id="IPR008928">
    <property type="entry name" value="6-hairpin_glycosidase_sf"/>
</dbReference>
<dbReference type="InterPro" id="IPR012341">
    <property type="entry name" value="6hp_glycosidase-like_sf"/>
</dbReference>
<comment type="catalytic activity">
    <reaction evidence="1 5">
        <text>alpha,alpha-trehalose + H2O = alpha-D-glucose + beta-D-glucose</text>
        <dbReference type="Rhea" id="RHEA:32675"/>
        <dbReference type="ChEBI" id="CHEBI:15377"/>
        <dbReference type="ChEBI" id="CHEBI:15903"/>
        <dbReference type="ChEBI" id="CHEBI:16551"/>
        <dbReference type="ChEBI" id="CHEBI:17925"/>
        <dbReference type="EC" id="3.2.1.28"/>
    </reaction>
</comment>
<dbReference type="PANTHER" id="PTHR23403:SF1">
    <property type="entry name" value="TREHALASE"/>
    <property type="match status" value="1"/>
</dbReference>
<comment type="similarity">
    <text evidence="2 5">Belongs to the glycosyl hydrolase 37 family.</text>
</comment>
<keyword evidence="5 7" id="KW-0378">Hydrolase</keyword>
<feature type="signal peptide" evidence="6">
    <location>
        <begin position="1"/>
        <end position="16"/>
    </location>
</feature>
<evidence type="ECO:0000256" key="4">
    <source>
        <dbReference type="ARBA" id="ARBA00019905"/>
    </source>
</evidence>
<protein>
    <recommendedName>
        <fullName evidence="4 5">Trehalase</fullName>
        <ecNumber evidence="3 5">3.2.1.28</ecNumber>
    </recommendedName>
    <alternativeName>
        <fullName evidence="5">Alpha-trehalose glucohydrolase</fullName>
    </alternativeName>
</protein>
<feature type="chain" id="PRO_5023100878" description="Trehalase" evidence="6">
    <location>
        <begin position="17"/>
        <end position="574"/>
    </location>
</feature>
<evidence type="ECO:0000256" key="2">
    <source>
        <dbReference type="ARBA" id="ARBA00005615"/>
    </source>
</evidence>
<evidence type="ECO:0000313" key="7">
    <source>
        <dbReference type="EMBL" id="VVC33385.1"/>
    </source>
</evidence>
<keyword evidence="5 7" id="KW-0326">Glycosidase</keyword>
<evidence type="ECO:0000256" key="6">
    <source>
        <dbReference type="SAM" id="SignalP"/>
    </source>
</evidence>
<evidence type="ECO:0000313" key="8">
    <source>
        <dbReference type="Proteomes" id="UP000325440"/>
    </source>
</evidence>
<dbReference type="Pfam" id="PF01204">
    <property type="entry name" value="Trehalase"/>
    <property type="match status" value="1"/>
</dbReference>
<reference evidence="7 8" key="1">
    <citation type="submission" date="2019-08" db="EMBL/GenBank/DDBJ databases">
        <authorList>
            <person name="Alioto T."/>
            <person name="Alioto T."/>
            <person name="Gomez Garrido J."/>
        </authorList>
    </citation>
    <scope>NUCLEOTIDE SEQUENCE [LARGE SCALE GENOMIC DNA]</scope>
</reference>
<dbReference type="SUPFAM" id="SSF48208">
    <property type="entry name" value="Six-hairpin glycosidases"/>
    <property type="match status" value="1"/>
</dbReference>
<dbReference type="InterPro" id="IPR001661">
    <property type="entry name" value="Glyco_hydro_37"/>
</dbReference>
<proteinExistence type="inferred from homology"/>
<dbReference type="AlphaFoldDB" id="A0A5E4MNZ7"/>
<accession>A0A5E4MNZ7</accession>
<sequence>MFRCLWTLMVFHGVCVQSLLPLVIPEGINDKSCVKICSSNIYCQGELLDDIQSCRLFGDSKTFVDMKLKKNETDILEAYAVLKSQTGTPVPRNKMLDFIASNFEECKLLEWIPSDFKENPLIVDTVQDSSYKSFVKSVNQLWKTLAKKVSDDVYKNPELYSAIYLPNGFFIAGDRFNEIYYWDSYWIIKGALICGMQDTVKGIIENFIYMVQKYGCVLNGGRIYYSGRSQPPFLLQMVDAYYKFTHDSNFVLDNLECLEQEVKFWLTKRCITVEKDGQYYTLARYNTRTCGPRPESYYEDKNLAQPLNTLLDKNDLYARIKSAAESGMDFSTKHFNNNGSNTGTLINTDPQNFFYVELNSILQSNCEILSKFFFMKGDQLKADKYNLYGTRFQRGIDNLLWNEEEGIWLDYDITTKKSRNYFYGTNFVPLFTGSYLKDKSDYYGDRAIQYLIKNKIINDNLKLNCVFCVPTSLYESSQQWDYPNCWPPLQSMLIFGLDSTTSEKAKMCAFNLADAWIKTNYAGFQKTGYMFEKYSAISFGTSGDGGEYKPQKGFGWTNGVVFEIFNRWGNELKC</sequence>
<name>A0A5E4MNZ7_9HEMI</name>
<dbReference type="GO" id="GO:0004555">
    <property type="term" value="F:alpha,alpha-trehalase activity"/>
    <property type="evidence" value="ECO:0007669"/>
    <property type="project" value="UniProtKB-EC"/>
</dbReference>
<dbReference type="GO" id="GO:0005993">
    <property type="term" value="P:trehalose catabolic process"/>
    <property type="evidence" value="ECO:0007669"/>
    <property type="project" value="TreeGrafter"/>
</dbReference>
<dbReference type="PANTHER" id="PTHR23403">
    <property type="entry name" value="TREHALASE"/>
    <property type="match status" value="1"/>
</dbReference>
<dbReference type="EC" id="3.2.1.28" evidence="3 5"/>
<gene>
    <name evidence="7" type="ORF">CINCED_3A024367</name>
</gene>
<dbReference type="Proteomes" id="UP000325440">
    <property type="component" value="Unassembled WGS sequence"/>
</dbReference>
<organism evidence="7 8">
    <name type="scientific">Cinara cedri</name>
    <dbReference type="NCBI Taxonomy" id="506608"/>
    <lineage>
        <taxon>Eukaryota</taxon>
        <taxon>Metazoa</taxon>
        <taxon>Ecdysozoa</taxon>
        <taxon>Arthropoda</taxon>
        <taxon>Hexapoda</taxon>
        <taxon>Insecta</taxon>
        <taxon>Pterygota</taxon>
        <taxon>Neoptera</taxon>
        <taxon>Paraneoptera</taxon>
        <taxon>Hemiptera</taxon>
        <taxon>Sternorrhyncha</taxon>
        <taxon>Aphidomorpha</taxon>
        <taxon>Aphidoidea</taxon>
        <taxon>Aphididae</taxon>
        <taxon>Lachninae</taxon>
        <taxon>Cinara</taxon>
    </lineage>
</organism>
<keyword evidence="6" id="KW-0732">Signal</keyword>
<evidence type="ECO:0000256" key="1">
    <source>
        <dbReference type="ARBA" id="ARBA00001576"/>
    </source>
</evidence>
<dbReference type="Gene3D" id="1.50.10.10">
    <property type="match status" value="1"/>
</dbReference>
<evidence type="ECO:0000256" key="5">
    <source>
        <dbReference type="RuleBase" id="RU361180"/>
    </source>
</evidence>
<dbReference type="OrthoDB" id="3542292at2759"/>
<dbReference type="EMBL" id="CABPRJ010000968">
    <property type="protein sequence ID" value="VVC33385.1"/>
    <property type="molecule type" value="Genomic_DNA"/>
</dbReference>